<dbReference type="AlphaFoldDB" id="A0AAU8TCU1"/>
<feature type="transmembrane region" description="Helical" evidence="1">
    <location>
        <begin position="7"/>
        <end position="29"/>
    </location>
</feature>
<feature type="transmembrane region" description="Helical" evidence="1">
    <location>
        <begin position="90"/>
        <end position="112"/>
    </location>
</feature>
<proteinExistence type="predicted"/>
<keyword evidence="1" id="KW-1133">Transmembrane helix</keyword>
<name>A0AAU8TCU1_9BURK</name>
<keyword evidence="1" id="KW-0472">Membrane</keyword>
<feature type="transmembrane region" description="Helical" evidence="1">
    <location>
        <begin position="56"/>
        <end position="78"/>
    </location>
</feature>
<dbReference type="KEGG" id="bfn:OI25_2960"/>
<sequence length="117" mass="12432">MKARAQIALSIVASIISMIGLAFVAGTLARVRSLDQLRHLLSYDYMSFVDSQTDGAIGSIASDFFTGIALVLVGSILFTKIEKTSPVAKVVAALLFVFVALSLGYACSNLRVGVKPY</sequence>
<evidence type="ECO:0000256" key="1">
    <source>
        <dbReference type="SAM" id="Phobius"/>
    </source>
</evidence>
<dbReference type="RefSeq" id="WP_046568664.1">
    <property type="nucleotide sequence ID" value="NZ_CP010026.1"/>
</dbReference>
<keyword evidence="1" id="KW-0812">Transmembrane</keyword>
<evidence type="ECO:0000313" key="3">
    <source>
        <dbReference type="Proteomes" id="UP000032614"/>
    </source>
</evidence>
<dbReference type="Proteomes" id="UP000032614">
    <property type="component" value="Chromosome 1"/>
</dbReference>
<dbReference type="EMBL" id="CP010026">
    <property type="protein sequence ID" value="AJZ58075.1"/>
    <property type="molecule type" value="Genomic_DNA"/>
</dbReference>
<organism evidence="2 3">
    <name type="scientific">Paraburkholderia fungorum</name>
    <dbReference type="NCBI Taxonomy" id="134537"/>
    <lineage>
        <taxon>Bacteria</taxon>
        <taxon>Pseudomonadati</taxon>
        <taxon>Pseudomonadota</taxon>
        <taxon>Betaproteobacteria</taxon>
        <taxon>Burkholderiales</taxon>
        <taxon>Burkholderiaceae</taxon>
        <taxon>Paraburkholderia</taxon>
    </lineage>
</organism>
<evidence type="ECO:0000313" key="2">
    <source>
        <dbReference type="EMBL" id="AJZ58075.1"/>
    </source>
</evidence>
<accession>A0AAU8TCU1</accession>
<reference evidence="2 3" key="1">
    <citation type="journal article" date="2015" name="Genome Announc.">
        <title>Complete genome sequences for 59 burkholderia isolates, both pathogenic and near neighbor.</title>
        <authorList>
            <person name="Johnson S.L."/>
            <person name="Bishop-Lilly K.A."/>
            <person name="Ladner J.T."/>
            <person name="Daligault H.E."/>
            <person name="Davenport K.W."/>
            <person name="Jaissle J."/>
            <person name="Frey K.G."/>
            <person name="Koroleva G.I."/>
            <person name="Bruce D.C."/>
            <person name="Coyne S.R."/>
            <person name="Broomall S.M."/>
            <person name="Li P.E."/>
            <person name="Teshima H."/>
            <person name="Gibbons H.S."/>
            <person name="Palacios G.F."/>
            <person name="Rosenzweig C.N."/>
            <person name="Redden C.L."/>
            <person name="Xu Y."/>
            <person name="Minogue T.D."/>
            <person name="Chain P.S."/>
        </authorList>
    </citation>
    <scope>NUCLEOTIDE SEQUENCE [LARGE SCALE GENOMIC DNA]</scope>
    <source>
        <strain evidence="2 3">ATCC BAA-463</strain>
    </source>
</reference>
<gene>
    <name evidence="2" type="ORF">OI25_2960</name>
</gene>
<protein>
    <submittedName>
        <fullName evidence="2">Membrane protein</fullName>
    </submittedName>
</protein>
<dbReference type="GeneID" id="66516895"/>